<organism evidence="4 5">
    <name type="scientific">Dryococelus australis</name>
    <dbReference type="NCBI Taxonomy" id="614101"/>
    <lineage>
        <taxon>Eukaryota</taxon>
        <taxon>Metazoa</taxon>
        <taxon>Ecdysozoa</taxon>
        <taxon>Arthropoda</taxon>
        <taxon>Hexapoda</taxon>
        <taxon>Insecta</taxon>
        <taxon>Pterygota</taxon>
        <taxon>Neoptera</taxon>
        <taxon>Polyneoptera</taxon>
        <taxon>Phasmatodea</taxon>
        <taxon>Verophasmatodea</taxon>
        <taxon>Anareolatae</taxon>
        <taxon>Phasmatidae</taxon>
        <taxon>Eurycanthinae</taxon>
        <taxon>Dryococelus</taxon>
    </lineage>
</organism>
<dbReference type="Pfam" id="PF01846">
    <property type="entry name" value="FF"/>
    <property type="match status" value="1"/>
</dbReference>
<feature type="region of interest" description="Disordered" evidence="2">
    <location>
        <begin position="162"/>
        <end position="185"/>
    </location>
</feature>
<protein>
    <recommendedName>
        <fullName evidence="3">FF domain-containing protein</fullName>
    </recommendedName>
</protein>
<feature type="domain" description="FF" evidence="3">
    <location>
        <begin position="360"/>
        <end position="394"/>
    </location>
</feature>
<feature type="region of interest" description="Disordered" evidence="2">
    <location>
        <begin position="1"/>
        <end position="36"/>
    </location>
</feature>
<evidence type="ECO:0000256" key="1">
    <source>
        <dbReference type="ARBA" id="ARBA00022737"/>
    </source>
</evidence>
<dbReference type="SUPFAM" id="SSF81698">
    <property type="entry name" value="FF domain"/>
    <property type="match status" value="1"/>
</dbReference>
<evidence type="ECO:0000259" key="3">
    <source>
        <dbReference type="Pfam" id="PF01846"/>
    </source>
</evidence>
<feature type="region of interest" description="Disordered" evidence="2">
    <location>
        <begin position="220"/>
        <end position="259"/>
    </location>
</feature>
<comment type="caution">
    <text evidence="4">The sequence shown here is derived from an EMBL/GenBank/DDBJ whole genome shotgun (WGS) entry which is preliminary data.</text>
</comment>
<dbReference type="InterPro" id="IPR045148">
    <property type="entry name" value="TCRG1-like"/>
</dbReference>
<dbReference type="Gene3D" id="1.10.10.440">
    <property type="entry name" value="FF domain"/>
    <property type="match status" value="1"/>
</dbReference>
<dbReference type="InterPro" id="IPR002713">
    <property type="entry name" value="FF_domain"/>
</dbReference>
<dbReference type="PANTHER" id="PTHR15377:SF3">
    <property type="entry name" value="WW DOMAIN-CONTAINING PROTEIN"/>
    <property type="match status" value="1"/>
</dbReference>
<gene>
    <name evidence="4" type="ORF">PR048_001656</name>
</gene>
<accession>A0ABQ9IHY0</accession>
<evidence type="ECO:0000256" key="2">
    <source>
        <dbReference type="SAM" id="MobiDB-lite"/>
    </source>
</evidence>
<sequence>MLEDVKANTWTHPPVRKDVPSLHAKTAPFDGRQGPDVELETRIQSPFRENESTSNAVEAEEPLPLATTQTTLAEESLIKYQTAVTDASPPVWEYVQHTAIEVEDTQESLPLMATSRQPLQEEGATAHSPVPGGPELAIAGDETEELIYVAYLATFMNPLDSPTGLEGDVPPNHDRAGRGASHTAGSGHHIFERGCNHYKFMASTQGAGLVRACCPGGGPQRDPISGHHHHHVGPDGPGGPPRDPNPDVTKHRHCRSPSLKREMDHYWITRVGEPQELRPRVCGDPTGDQNRATEGGKCQHVLVAFHSGRVTRRVAVEAQPEVQVPYSNPPGPDENRPPTEAPYLMHNYPVKRTTPQSKYSTRSSFSDFAQKHGKDERFKNIEKMRERESLFNEFLLEVRKREKEEKVMRREQDETILLQELTTYLLQTQHEQNMCHRFVKNGRITCGNG</sequence>
<reference evidence="4 5" key="1">
    <citation type="submission" date="2023-02" db="EMBL/GenBank/DDBJ databases">
        <title>LHISI_Scaffold_Assembly.</title>
        <authorList>
            <person name="Stuart O.P."/>
            <person name="Cleave R."/>
            <person name="Magrath M.J.L."/>
            <person name="Mikheyev A.S."/>
        </authorList>
    </citation>
    <scope>NUCLEOTIDE SEQUENCE [LARGE SCALE GENOMIC DNA]</scope>
    <source>
        <strain evidence="4">Daus_M_001</strain>
        <tissue evidence="4">Leg muscle</tissue>
    </source>
</reference>
<evidence type="ECO:0000313" key="5">
    <source>
        <dbReference type="Proteomes" id="UP001159363"/>
    </source>
</evidence>
<keyword evidence="1" id="KW-0677">Repeat</keyword>
<proteinExistence type="predicted"/>
<name>A0ABQ9IHY0_9NEOP</name>
<dbReference type="PANTHER" id="PTHR15377">
    <property type="entry name" value="TRANSCRIPTION ELONGATION REGULATOR 1"/>
    <property type="match status" value="1"/>
</dbReference>
<evidence type="ECO:0000313" key="4">
    <source>
        <dbReference type="EMBL" id="KAJ8896312.1"/>
    </source>
</evidence>
<dbReference type="Proteomes" id="UP001159363">
    <property type="component" value="Chromosome 1"/>
</dbReference>
<keyword evidence="5" id="KW-1185">Reference proteome</keyword>
<dbReference type="InterPro" id="IPR036517">
    <property type="entry name" value="FF_domain_sf"/>
</dbReference>
<dbReference type="EMBL" id="JARBHB010000001">
    <property type="protein sequence ID" value="KAJ8896312.1"/>
    <property type="molecule type" value="Genomic_DNA"/>
</dbReference>